<sequence>MTNTDREAILVIGATGGQGGAVSRSLLAHGFRVRALVRDPGKPQAKALAAIGADLVVGDLDDPYSVRAAARGVSGIFSVQAADLTAPRPEHEVRQGKNVVTAAEAEGIEHLVYSSVAARPGSGVSHFESKAEIEAYIDAIGVPATVLRPVFFMENWRYLLPPAVGGERIGALALGADTALQMIALADIGHIAADVFAHRAEYLGRKLDIAGDELTVREIAQVFTEADGIPTRFERQSSDRLRRDSEELAAMFDWLDRHGYRVDIPALRERFPQLSRLETWLQEERER</sequence>
<comment type="similarity">
    <text evidence="1">Belongs to the NmrA-type oxidoreductase family.</text>
</comment>
<evidence type="ECO:0000259" key="3">
    <source>
        <dbReference type="Pfam" id="PF05368"/>
    </source>
</evidence>
<dbReference type="CDD" id="cd05251">
    <property type="entry name" value="NmrA_like_SDR_a"/>
    <property type="match status" value="1"/>
</dbReference>
<organism evidence="4 5">
    <name type="scientific">Nocardia veterana</name>
    <dbReference type="NCBI Taxonomy" id="132249"/>
    <lineage>
        <taxon>Bacteria</taxon>
        <taxon>Bacillati</taxon>
        <taxon>Actinomycetota</taxon>
        <taxon>Actinomycetes</taxon>
        <taxon>Mycobacteriales</taxon>
        <taxon>Nocardiaceae</taxon>
        <taxon>Nocardia</taxon>
    </lineage>
</organism>
<dbReference type="InterPro" id="IPR036291">
    <property type="entry name" value="NAD(P)-bd_dom_sf"/>
</dbReference>
<accession>A0A7X6LVK0</accession>
<dbReference type="EMBL" id="JAAXPE010000003">
    <property type="protein sequence ID" value="NKY84899.1"/>
    <property type="molecule type" value="Genomic_DNA"/>
</dbReference>
<evidence type="ECO:0000256" key="2">
    <source>
        <dbReference type="ARBA" id="ARBA00022857"/>
    </source>
</evidence>
<proteinExistence type="inferred from homology"/>
<feature type="domain" description="NmrA-like" evidence="3">
    <location>
        <begin position="7"/>
        <end position="262"/>
    </location>
</feature>
<dbReference type="Pfam" id="PF05368">
    <property type="entry name" value="NmrA"/>
    <property type="match status" value="1"/>
</dbReference>
<evidence type="ECO:0000313" key="4">
    <source>
        <dbReference type="EMBL" id="NKY84899.1"/>
    </source>
</evidence>
<dbReference type="InterPro" id="IPR008030">
    <property type="entry name" value="NmrA-like"/>
</dbReference>
<dbReference type="RefSeq" id="WP_040721941.1">
    <property type="nucleotide sequence ID" value="NZ_CAWPHS010000023.1"/>
</dbReference>
<gene>
    <name evidence="4" type="ORF">HGA07_04585</name>
</gene>
<dbReference type="AlphaFoldDB" id="A0A7X6LVK0"/>
<dbReference type="PANTHER" id="PTHR42748:SF7">
    <property type="entry name" value="NMRA LIKE REDOX SENSOR 1-RELATED"/>
    <property type="match status" value="1"/>
</dbReference>
<dbReference type="Proteomes" id="UP000523447">
    <property type="component" value="Unassembled WGS sequence"/>
</dbReference>
<dbReference type="InterPro" id="IPR051164">
    <property type="entry name" value="NmrA-like_oxidored"/>
</dbReference>
<evidence type="ECO:0000313" key="5">
    <source>
        <dbReference type="Proteomes" id="UP000523447"/>
    </source>
</evidence>
<evidence type="ECO:0000256" key="1">
    <source>
        <dbReference type="ARBA" id="ARBA00006328"/>
    </source>
</evidence>
<keyword evidence="2" id="KW-0521">NADP</keyword>
<dbReference type="Gene3D" id="3.40.50.720">
    <property type="entry name" value="NAD(P)-binding Rossmann-like Domain"/>
    <property type="match status" value="1"/>
</dbReference>
<name>A0A7X6LVK0_9NOCA</name>
<keyword evidence="5" id="KW-1185">Reference proteome</keyword>
<dbReference type="SUPFAM" id="SSF51735">
    <property type="entry name" value="NAD(P)-binding Rossmann-fold domains"/>
    <property type="match status" value="1"/>
</dbReference>
<comment type="caution">
    <text evidence="4">The sequence shown here is derived from an EMBL/GenBank/DDBJ whole genome shotgun (WGS) entry which is preliminary data.</text>
</comment>
<dbReference type="Gene3D" id="3.90.25.10">
    <property type="entry name" value="UDP-galactose 4-epimerase, domain 1"/>
    <property type="match status" value="1"/>
</dbReference>
<reference evidence="4 5" key="1">
    <citation type="submission" date="2020-04" db="EMBL/GenBank/DDBJ databases">
        <title>MicrobeNet Type strains.</title>
        <authorList>
            <person name="Nicholson A.C."/>
        </authorList>
    </citation>
    <scope>NUCLEOTIDE SEQUENCE [LARGE SCALE GENOMIC DNA]</scope>
    <source>
        <strain evidence="4 5">DSM 44445</strain>
    </source>
</reference>
<protein>
    <submittedName>
        <fullName evidence="4">NmrA/HSCARG family protein</fullName>
    </submittedName>
</protein>
<dbReference type="PANTHER" id="PTHR42748">
    <property type="entry name" value="NITROGEN METABOLITE REPRESSION PROTEIN NMRA FAMILY MEMBER"/>
    <property type="match status" value="1"/>
</dbReference>